<feature type="compositionally biased region" description="Basic and acidic residues" evidence="1">
    <location>
        <begin position="220"/>
        <end position="231"/>
    </location>
</feature>
<keyword evidence="3" id="KW-1185">Reference proteome</keyword>
<organism evidence="2 3">
    <name type="scientific">Absidia repens</name>
    <dbReference type="NCBI Taxonomy" id="90262"/>
    <lineage>
        <taxon>Eukaryota</taxon>
        <taxon>Fungi</taxon>
        <taxon>Fungi incertae sedis</taxon>
        <taxon>Mucoromycota</taxon>
        <taxon>Mucoromycotina</taxon>
        <taxon>Mucoromycetes</taxon>
        <taxon>Mucorales</taxon>
        <taxon>Cunninghamellaceae</taxon>
        <taxon>Absidia</taxon>
    </lineage>
</organism>
<evidence type="ECO:0000256" key="1">
    <source>
        <dbReference type="SAM" id="MobiDB-lite"/>
    </source>
</evidence>
<gene>
    <name evidence="2" type="ORF">BCR42DRAFT_409787</name>
</gene>
<evidence type="ECO:0000313" key="2">
    <source>
        <dbReference type="EMBL" id="ORZ19447.1"/>
    </source>
</evidence>
<evidence type="ECO:0000313" key="3">
    <source>
        <dbReference type="Proteomes" id="UP000193560"/>
    </source>
</evidence>
<dbReference type="Proteomes" id="UP000193560">
    <property type="component" value="Unassembled WGS sequence"/>
</dbReference>
<protein>
    <submittedName>
        <fullName evidence="2">Uncharacterized protein</fullName>
    </submittedName>
</protein>
<accession>A0A1X2IN44</accession>
<dbReference type="EMBL" id="MCGE01000007">
    <property type="protein sequence ID" value="ORZ19447.1"/>
    <property type="molecule type" value="Genomic_DNA"/>
</dbReference>
<feature type="region of interest" description="Disordered" evidence="1">
    <location>
        <begin position="207"/>
        <end position="231"/>
    </location>
</feature>
<proteinExistence type="predicted"/>
<dbReference type="OrthoDB" id="2285551at2759"/>
<reference evidence="2 3" key="1">
    <citation type="submission" date="2016-07" db="EMBL/GenBank/DDBJ databases">
        <title>Pervasive Adenine N6-methylation of Active Genes in Fungi.</title>
        <authorList>
            <consortium name="DOE Joint Genome Institute"/>
            <person name="Mondo S.J."/>
            <person name="Dannebaum R.O."/>
            <person name="Kuo R.C."/>
            <person name="Labutti K."/>
            <person name="Haridas S."/>
            <person name="Kuo A."/>
            <person name="Salamov A."/>
            <person name="Ahrendt S.R."/>
            <person name="Lipzen A."/>
            <person name="Sullivan W."/>
            <person name="Andreopoulos W.B."/>
            <person name="Clum A."/>
            <person name="Lindquist E."/>
            <person name="Daum C."/>
            <person name="Ramamoorthy G.K."/>
            <person name="Gryganskyi A."/>
            <person name="Culley D."/>
            <person name="Magnuson J.K."/>
            <person name="James T.Y."/>
            <person name="O'Malley M.A."/>
            <person name="Stajich J.E."/>
            <person name="Spatafora J.W."/>
            <person name="Visel A."/>
            <person name="Grigoriev I.V."/>
        </authorList>
    </citation>
    <scope>NUCLEOTIDE SEQUENCE [LARGE SCALE GENOMIC DNA]</scope>
    <source>
        <strain evidence="2 3">NRRL 1336</strain>
    </source>
</reference>
<comment type="caution">
    <text evidence="2">The sequence shown here is derived from an EMBL/GenBank/DDBJ whole genome shotgun (WGS) entry which is preliminary data.</text>
</comment>
<dbReference type="AlphaFoldDB" id="A0A1X2IN44"/>
<sequence length="231" mass="26885">MLEPIIGYSEFVSPADDKAKDILYHVEWLTDEQSFPSLSPSPFIKNKNSSIMDWQFIEEKEVDQLPGITISSIESPDGLAEFWEYVQHTGQNGSFVELATNAQYQLAGTDPIYPFSPIHPHSAYITRKAKTTIANIDMQDEDDYYHLYENRKSHGSHSYFGNKNYFNRKKIIAYSEFWDYWGCGKPEINDRYLHQCVAFQSHAKYYKPPGPRNANKNKKDRNLKPQNRLEL</sequence>
<name>A0A1X2IN44_9FUNG</name>